<organism evidence="2 3">
    <name type="scientific">Duganella fentianensis</name>
    <dbReference type="NCBI Taxonomy" id="2692177"/>
    <lineage>
        <taxon>Bacteria</taxon>
        <taxon>Pseudomonadati</taxon>
        <taxon>Pseudomonadota</taxon>
        <taxon>Betaproteobacteria</taxon>
        <taxon>Burkholderiales</taxon>
        <taxon>Oxalobacteraceae</taxon>
        <taxon>Telluria group</taxon>
        <taxon>Duganella</taxon>
    </lineage>
</organism>
<dbReference type="SUPFAM" id="SSF53850">
    <property type="entry name" value="Periplasmic binding protein-like II"/>
    <property type="match status" value="1"/>
</dbReference>
<name>A0A845HTI8_9BURK</name>
<evidence type="ECO:0008006" key="4">
    <source>
        <dbReference type="Google" id="ProtNLM"/>
    </source>
</evidence>
<dbReference type="Gene3D" id="3.40.190.10">
    <property type="entry name" value="Periplasmic binding protein-like II"/>
    <property type="match status" value="1"/>
</dbReference>
<evidence type="ECO:0000313" key="3">
    <source>
        <dbReference type="Proteomes" id="UP000444316"/>
    </source>
</evidence>
<dbReference type="RefSeq" id="WP_161034356.1">
    <property type="nucleotide sequence ID" value="NZ_WWCL01000001.1"/>
</dbReference>
<evidence type="ECO:0000256" key="1">
    <source>
        <dbReference type="SAM" id="SignalP"/>
    </source>
</evidence>
<dbReference type="AlphaFoldDB" id="A0A845HTI8"/>
<proteinExistence type="predicted"/>
<protein>
    <recommendedName>
        <fullName evidence="4">Phosphate ABC transporter substrate-binding protein</fullName>
    </recommendedName>
</protein>
<keyword evidence="3" id="KW-1185">Reference proteome</keyword>
<feature type="chain" id="PRO_5032892596" description="Phosphate ABC transporter substrate-binding protein" evidence="1">
    <location>
        <begin position="23"/>
        <end position="135"/>
    </location>
</feature>
<comment type="caution">
    <text evidence="2">The sequence shown here is derived from an EMBL/GenBank/DDBJ whole genome shotgun (WGS) entry which is preliminary data.</text>
</comment>
<keyword evidence="1" id="KW-0732">Signal</keyword>
<dbReference type="EMBL" id="WWCL01000001">
    <property type="protein sequence ID" value="MYN44754.1"/>
    <property type="molecule type" value="Genomic_DNA"/>
</dbReference>
<reference evidence="2" key="1">
    <citation type="submission" date="2019-12" db="EMBL/GenBank/DDBJ databases">
        <title>Novel species isolated from a subtropical stream in China.</title>
        <authorList>
            <person name="Lu H."/>
        </authorList>
    </citation>
    <scope>NUCLEOTIDE SEQUENCE [LARGE SCALE GENOMIC DNA]</scope>
    <source>
        <strain evidence="2">FT93W</strain>
    </source>
</reference>
<dbReference type="Proteomes" id="UP000444316">
    <property type="component" value="Unassembled WGS sequence"/>
</dbReference>
<accession>A0A845HTI8</accession>
<feature type="signal peptide" evidence="1">
    <location>
        <begin position="1"/>
        <end position="22"/>
    </location>
</feature>
<sequence length="135" mass="14555">MQKFVYSCVYAALLGFVVPAYAEVVVIAHPSAPEATLSKDEVAQCFLGKSSAFTPVDQLENAAIRAEFYRKVADKDQAQVRALWAKLVFTGKGTMPKELGGNAEVKRAVAANPKTIGYIDKSAVDATVKVIYTLP</sequence>
<gene>
    <name evidence="2" type="ORF">GTP23_06665</name>
</gene>
<evidence type="ECO:0000313" key="2">
    <source>
        <dbReference type="EMBL" id="MYN44754.1"/>
    </source>
</evidence>